<feature type="transmembrane region" description="Helical" evidence="6">
    <location>
        <begin position="619"/>
        <end position="640"/>
    </location>
</feature>
<organism evidence="8 9">
    <name type="scientific">Fibroporia radiculosa</name>
    <dbReference type="NCBI Taxonomy" id="599839"/>
    <lineage>
        <taxon>Eukaryota</taxon>
        <taxon>Fungi</taxon>
        <taxon>Dikarya</taxon>
        <taxon>Basidiomycota</taxon>
        <taxon>Agaricomycotina</taxon>
        <taxon>Agaricomycetes</taxon>
        <taxon>Polyporales</taxon>
        <taxon>Fibroporiaceae</taxon>
        <taxon>Fibroporia</taxon>
    </lineage>
</organism>
<dbReference type="Pfam" id="PF11915">
    <property type="entry name" value="DUF3433"/>
    <property type="match status" value="2"/>
</dbReference>
<dbReference type="HOGENOM" id="CLU_248469_0_0_1"/>
<feature type="compositionally biased region" description="Low complexity" evidence="5">
    <location>
        <begin position="181"/>
        <end position="191"/>
    </location>
</feature>
<dbReference type="PANTHER" id="PTHR23354">
    <property type="entry name" value="NUCLEOLAR PROTEIN 7/ESTROGEN RECEPTOR COACTIVATOR-RELATED"/>
    <property type="match status" value="1"/>
</dbReference>
<evidence type="ECO:0000256" key="4">
    <source>
        <dbReference type="ARBA" id="ARBA00040604"/>
    </source>
</evidence>
<feature type="region of interest" description="Disordered" evidence="5">
    <location>
        <begin position="1"/>
        <end position="93"/>
    </location>
</feature>
<evidence type="ECO:0000256" key="1">
    <source>
        <dbReference type="ARBA" id="ARBA00004173"/>
    </source>
</evidence>
<feature type="compositionally biased region" description="Pro residues" evidence="5">
    <location>
        <begin position="208"/>
        <end position="217"/>
    </location>
</feature>
<feature type="transmembrane region" description="Helical" evidence="6">
    <location>
        <begin position="1191"/>
        <end position="1215"/>
    </location>
</feature>
<sequence>MSPTLPAPLIPLPEGSQGAAENGQDDLYATLFSPPTPRASPEPESNPIDMAKSSRARRHTRTPSSDSEFGSFISVPFSEDPLQPSTSNLDMTPLSPIQNINFFDRFTEDAQVATERNKRGLLDELLKHEDDPMYFLQLERENVSGTATPIPISPREAQPAVGNAQVDPPLGLDTSTTKSASPVRQPRQLSRQRSRFEVDRSRSISPPLRSPSLPPSSPARISKPEIQRSQSSFFTPTSLPSRWMTSLLSSAVRSSPPRQRATTDESKRSDEPTIVHTATLPSVLPSQLMDSLSNLARPSGAIATHPLLSTAVDDAITHGTPFAAHPFVPATGAPGFAGDRDWNKGFEFDKSKVERRSVRLVGRKEVTTPVLNAELADALRPHFPALSRLPRSWSLLYSLDQHGISLNTLYTRCQSHMGGALVVMRDSSEAIFGAWMGEGIRPSKGSYYGSGESFLWKLIPGKSDKQLRVFKWTGKNDYVALCEPEYISFGGGDGHYGLYLDDSLIDGSSAWCPTYDNEPLCSSGPRQGENLPFIDARPLVPHNFAFVSERHVSRLSWVAHSKDSEYPSKDPDFSPVDPLLMNTADATADGASEEVSNSQTPGGQSFTSLPISAELWRPVILRIWPSVLFVALLLVLIALLETFIRLSVERHGFEPPSLTSQYVLTYAPVALLIVIGWIWQMYEISVKTLVPWAKMRGNFVQARHSLLLDYIGENIITGSIKAILNRDYTILCCIVGSLTIAAATIVSTYMWSVIPTTYSTSVSLTQPYTYYGARLDSTADVAQSLGSYLTRRALNLAEPAWMTTDYVIDAFNITTPEPDMVISAATKGYNTSLACDTAVTTLLNNGTEIQVNYGGVTNTYACDIFPDQPDNYTFIPETTFVYAAKVYNWTVNTTTPAMLLATKLYAVGNCVEATAVACLPRYSEIDLSVSVDAQTGAFNASPRAIGQSSTTSFRGGSYLLQTIDNNNGVTGSPWDEQGATNVDNNDPFSYIPWVNTAPNVTEIGSYSPWFHLLRDMLLLSPDDIMNADMLASGSKQIFADIAPSVIQQSSVANNEDIEGSMLITELRLVARSSSVHIIQACFALLVIMVVCIVFWRPLVNVPRNPSSLGAMALFLSQSPALERKLQNMGSLSWFDMALCLHDAHCQTIIDENGNFRVCIKDGDDGSETENKQNVARGPPSGKKMASWVPPILHSAGQLGLAVILVVLIAVLELLYQLSNKRNGLAEFYSNHISEYAWSYSAPAVLFLAGLAVDMFDLGVRTIHPYVLLHKDLRPGGRALTYDPMHHTIFTIGHHAINHRQPVIVMSTLMVVLIPILKVVVAGLFMTGTVSYTASVSVALDTTFQFNDSILANETAVFLNPDIPSYSSGQASYEVPALDLIVGLGLQTPVWTTSDIAIGSVKNSSLDSLPANANITVKLPVLHSDLVNCTTPNYTANVTDGVVWPSLPCLDTLVLDGNFSFVVLNATSNAGAAFPVPGQSNCTSIFFVYTNTTDANLIVCNYTMTQ</sequence>
<dbReference type="SMART" id="SM00584">
    <property type="entry name" value="TLDc"/>
    <property type="match status" value="1"/>
</dbReference>
<keyword evidence="6" id="KW-0472">Membrane</keyword>
<dbReference type="GO" id="GO:0006979">
    <property type="term" value="P:response to oxidative stress"/>
    <property type="evidence" value="ECO:0007669"/>
    <property type="project" value="TreeGrafter"/>
</dbReference>
<dbReference type="RefSeq" id="XP_012183442.1">
    <property type="nucleotide sequence ID" value="XM_012328052.1"/>
</dbReference>
<dbReference type="Pfam" id="PF07534">
    <property type="entry name" value="TLD"/>
    <property type="match status" value="1"/>
</dbReference>
<dbReference type="InterPro" id="IPR021840">
    <property type="entry name" value="DUF3433"/>
</dbReference>
<feature type="compositionally biased region" description="Basic and acidic residues" evidence="5">
    <location>
        <begin position="261"/>
        <end position="273"/>
    </location>
</feature>
<feature type="transmembrane region" description="Helical" evidence="6">
    <location>
        <begin position="660"/>
        <end position="679"/>
    </location>
</feature>
<feature type="domain" description="TLDc" evidence="7">
    <location>
        <begin position="369"/>
        <end position="537"/>
    </location>
</feature>
<dbReference type="PANTHER" id="PTHR23354:SF62">
    <property type="entry name" value="MUSTARD, ISOFORM V"/>
    <property type="match status" value="1"/>
</dbReference>
<dbReference type="InParanoid" id="J4H406"/>
<evidence type="ECO:0000256" key="5">
    <source>
        <dbReference type="SAM" id="MobiDB-lite"/>
    </source>
</evidence>
<evidence type="ECO:0000313" key="9">
    <source>
        <dbReference type="Proteomes" id="UP000006352"/>
    </source>
</evidence>
<evidence type="ECO:0000256" key="3">
    <source>
        <dbReference type="ARBA" id="ARBA00023128"/>
    </source>
</evidence>
<dbReference type="EMBL" id="HE797143">
    <property type="protein sequence ID" value="CCM04159.1"/>
    <property type="molecule type" value="Genomic_DNA"/>
</dbReference>
<keyword evidence="9" id="KW-1185">Reference proteome</keyword>
<dbReference type="OrthoDB" id="26679at2759"/>
<dbReference type="GO" id="GO:0005739">
    <property type="term" value="C:mitochondrion"/>
    <property type="evidence" value="ECO:0007669"/>
    <property type="project" value="UniProtKB-SubCell"/>
</dbReference>
<dbReference type="GO" id="GO:0005634">
    <property type="term" value="C:nucleus"/>
    <property type="evidence" value="ECO:0007669"/>
    <property type="project" value="TreeGrafter"/>
</dbReference>
<name>J4H406_9APHY</name>
<dbReference type="STRING" id="599839.J4H406"/>
<feature type="region of interest" description="Disordered" evidence="5">
    <location>
        <begin position="249"/>
        <end position="274"/>
    </location>
</feature>
<feature type="compositionally biased region" description="Pro residues" evidence="5">
    <location>
        <begin position="1"/>
        <end position="11"/>
    </location>
</feature>
<keyword evidence="3" id="KW-0496">Mitochondrion</keyword>
<evidence type="ECO:0000256" key="6">
    <source>
        <dbReference type="SAM" id="Phobius"/>
    </source>
</evidence>
<evidence type="ECO:0000259" key="7">
    <source>
        <dbReference type="PROSITE" id="PS51886"/>
    </source>
</evidence>
<evidence type="ECO:0000313" key="8">
    <source>
        <dbReference type="EMBL" id="CCM04159.1"/>
    </source>
</evidence>
<accession>J4H406</accession>
<feature type="transmembrane region" description="Helical" evidence="6">
    <location>
        <begin position="728"/>
        <end position="751"/>
    </location>
</feature>
<proteinExistence type="inferred from homology"/>
<feature type="compositionally biased region" description="Polar residues" evidence="5">
    <location>
        <begin position="83"/>
        <end position="93"/>
    </location>
</feature>
<dbReference type="InterPro" id="IPR006571">
    <property type="entry name" value="TLDc_dom"/>
</dbReference>
<feature type="transmembrane region" description="Helical" evidence="6">
    <location>
        <begin position="1077"/>
        <end position="1095"/>
    </location>
</feature>
<feature type="region of interest" description="Disordered" evidence="5">
    <location>
        <begin position="146"/>
        <end position="237"/>
    </location>
</feature>
<dbReference type="PROSITE" id="PS51886">
    <property type="entry name" value="TLDC"/>
    <property type="match status" value="1"/>
</dbReference>
<gene>
    <name evidence="8" type="ORF">FIBRA_06321</name>
</gene>
<evidence type="ECO:0000256" key="2">
    <source>
        <dbReference type="ARBA" id="ARBA00009540"/>
    </source>
</evidence>
<protein>
    <recommendedName>
        <fullName evidence="4">Oxidation resistance protein 1</fullName>
    </recommendedName>
</protein>
<dbReference type="Proteomes" id="UP000006352">
    <property type="component" value="Unassembled WGS sequence"/>
</dbReference>
<keyword evidence="6" id="KW-1133">Transmembrane helix</keyword>
<feature type="transmembrane region" description="Helical" evidence="6">
    <location>
        <begin position="1235"/>
        <end position="1255"/>
    </location>
</feature>
<keyword evidence="6" id="KW-0812">Transmembrane</keyword>
<feature type="compositionally biased region" description="Polar residues" evidence="5">
    <location>
        <begin position="227"/>
        <end position="237"/>
    </location>
</feature>
<feature type="transmembrane region" description="Helical" evidence="6">
    <location>
        <begin position="1302"/>
        <end position="1325"/>
    </location>
</feature>
<comment type="subcellular location">
    <subcellularLocation>
        <location evidence="1">Mitochondrion</location>
    </subcellularLocation>
</comment>
<comment type="similarity">
    <text evidence="2">Belongs to the OXR1 family.</text>
</comment>
<dbReference type="GeneID" id="24099070"/>
<reference evidence="8 9" key="1">
    <citation type="journal article" date="2012" name="Appl. Environ. Microbiol.">
        <title>Short-read sequencing for genomic analysis of the brown rot fungus Fibroporia radiculosa.</title>
        <authorList>
            <person name="Tang J.D."/>
            <person name="Perkins A.D."/>
            <person name="Sonstegard T.S."/>
            <person name="Schroeder S.G."/>
            <person name="Burgess S.C."/>
            <person name="Diehl S.V."/>
        </authorList>
    </citation>
    <scope>NUCLEOTIDE SEQUENCE [LARGE SCALE GENOMIC DNA]</scope>
    <source>
        <strain evidence="8 9">TFFH 294</strain>
    </source>
</reference>